<keyword evidence="4" id="KW-1185">Reference proteome</keyword>
<accession>A0AAD7LK85</accession>
<dbReference type="GO" id="GO:0016301">
    <property type="term" value="F:kinase activity"/>
    <property type="evidence" value="ECO:0007669"/>
    <property type="project" value="UniProtKB-KW"/>
</dbReference>
<keyword evidence="3" id="KW-0418">Kinase</keyword>
<feature type="transmembrane region" description="Helical" evidence="1">
    <location>
        <begin position="166"/>
        <end position="186"/>
    </location>
</feature>
<feature type="transmembrane region" description="Helical" evidence="1">
    <location>
        <begin position="136"/>
        <end position="154"/>
    </location>
</feature>
<gene>
    <name evidence="3" type="ORF">O6P43_020193</name>
</gene>
<evidence type="ECO:0000256" key="1">
    <source>
        <dbReference type="SAM" id="Phobius"/>
    </source>
</evidence>
<evidence type="ECO:0000313" key="4">
    <source>
        <dbReference type="Proteomes" id="UP001163823"/>
    </source>
</evidence>
<proteinExistence type="predicted"/>
<dbReference type="AlphaFoldDB" id="A0AAD7LK85"/>
<dbReference type="Pfam" id="PF20167">
    <property type="entry name" value="Transposase_32"/>
    <property type="match status" value="1"/>
</dbReference>
<keyword evidence="3" id="KW-0808">Transferase</keyword>
<keyword evidence="1" id="KW-0812">Transmembrane</keyword>
<dbReference type="InterPro" id="IPR046796">
    <property type="entry name" value="Transposase_32_dom"/>
</dbReference>
<dbReference type="KEGG" id="qsa:O6P43_020193"/>
<reference evidence="3" key="1">
    <citation type="journal article" date="2023" name="Science">
        <title>Elucidation of the pathway for biosynthesis of saponin adjuvants from the soapbark tree.</title>
        <authorList>
            <person name="Reed J."/>
            <person name="Orme A."/>
            <person name="El-Demerdash A."/>
            <person name="Owen C."/>
            <person name="Martin L.B.B."/>
            <person name="Misra R.C."/>
            <person name="Kikuchi S."/>
            <person name="Rejzek M."/>
            <person name="Martin A.C."/>
            <person name="Harkess A."/>
            <person name="Leebens-Mack J."/>
            <person name="Louveau T."/>
            <person name="Stephenson M.J."/>
            <person name="Osbourn A."/>
        </authorList>
    </citation>
    <scope>NUCLEOTIDE SEQUENCE</scope>
    <source>
        <strain evidence="3">S10</strain>
    </source>
</reference>
<sequence length="208" mass="23786">MNCLIDNRQWVKLSESPSARVIIVAYEFYANLVDHQDNKVMVQGKMVSFMSMAINAYYGIPDILEPDEYVTYARGIMDYDAVIDALYYLGSIWKNGELVSFRASQLLNPTQAWYYFMLANVLPSRYASDVTKERAILLYTIIQGMTINIGRIIHSSMLQAANRGHLGIWFPLLIIELCHGASVIWVDTDPLVLPKGIIDDKFMRKFQT</sequence>
<name>A0AAD7LK85_QUISA</name>
<dbReference type="EMBL" id="JARAOO010000008">
    <property type="protein sequence ID" value="KAJ7959643.1"/>
    <property type="molecule type" value="Genomic_DNA"/>
</dbReference>
<evidence type="ECO:0000259" key="2">
    <source>
        <dbReference type="Pfam" id="PF20167"/>
    </source>
</evidence>
<organism evidence="3 4">
    <name type="scientific">Quillaja saponaria</name>
    <name type="common">Soap bark tree</name>
    <dbReference type="NCBI Taxonomy" id="32244"/>
    <lineage>
        <taxon>Eukaryota</taxon>
        <taxon>Viridiplantae</taxon>
        <taxon>Streptophyta</taxon>
        <taxon>Embryophyta</taxon>
        <taxon>Tracheophyta</taxon>
        <taxon>Spermatophyta</taxon>
        <taxon>Magnoliopsida</taxon>
        <taxon>eudicotyledons</taxon>
        <taxon>Gunneridae</taxon>
        <taxon>Pentapetalae</taxon>
        <taxon>rosids</taxon>
        <taxon>fabids</taxon>
        <taxon>Fabales</taxon>
        <taxon>Quillajaceae</taxon>
        <taxon>Quillaja</taxon>
    </lineage>
</organism>
<evidence type="ECO:0000313" key="3">
    <source>
        <dbReference type="EMBL" id="KAJ7959643.1"/>
    </source>
</evidence>
<comment type="caution">
    <text evidence="3">The sequence shown here is derived from an EMBL/GenBank/DDBJ whole genome shotgun (WGS) entry which is preliminary data.</text>
</comment>
<dbReference type="Proteomes" id="UP001163823">
    <property type="component" value="Chromosome 8"/>
</dbReference>
<keyword evidence="1" id="KW-1133">Transmembrane helix</keyword>
<feature type="domain" description="Putative plant transposon protein" evidence="2">
    <location>
        <begin position="7"/>
        <end position="183"/>
    </location>
</feature>
<protein>
    <submittedName>
        <fullName evidence="3">S-locus lectin protein kinase family protein</fullName>
    </submittedName>
</protein>
<keyword evidence="1" id="KW-0472">Membrane</keyword>